<comment type="subunit">
    <text evidence="9">Part of the 50S ribosomal subunit.</text>
</comment>
<evidence type="ECO:0000256" key="8">
    <source>
        <dbReference type="ARBA" id="ARBA00035241"/>
    </source>
</evidence>
<dbReference type="Gene3D" id="3.40.50.790">
    <property type="match status" value="1"/>
</dbReference>
<dbReference type="InterPro" id="IPR002143">
    <property type="entry name" value="Ribosomal_uL1"/>
</dbReference>
<dbReference type="GO" id="GO:0000049">
    <property type="term" value="F:tRNA binding"/>
    <property type="evidence" value="ECO:0007669"/>
    <property type="project" value="UniProtKB-KW"/>
</dbReference>
<keyword evidence="9" id="KW-0820">tRNA-binding</keyword>
<evidence type="ECO:0000256" key="4">
    <source>
        <dbReference type="ARBA" id="ARBA00022845"/>
    </source>
</evidence>
<name>A0A1M4S785_MARH1</name>
<dbReference type="Gene3D" id="3.30.190.20">
    <property type="match status" value="1"/>
</dbReference>
<keyword evidence="3 9" id="KW-0699">rRNA-binding</keyword>
<keyword evidence="5 9" id="KW-0694">RNA-binding</keyword>
<dbReference type="SUPFAM" id="SSF56808">
    <property type="entry name" value="Ribosomal protein L1"/>
    <property type="match status" value="1"/>
</dbReference>
<sequence length="233" mass="25613">MSKHGKRYLEAKKLIDREKFYTLDEALELIPKIANAKFDESIELHMVLGIDPRKNDQQVRGNISLPHGTGKKVRILVFAKGEKVQEALDAGADYAGSDEFIQKIQGGWTDFDIAIATPDMMREIGRLGKILGPRGLMPSPKSGTVTNDVADAVKAFKAGKIEVRNDKTGNLHVAVGKKSFDSSKLKENIVEAIQQIEKMRPSGAKGKFIRKVALAPTMGPGLKLNVSEFLTEK</sequence>
<dbReference type="InterPro" id="IPR023674">
    <property type="entry name" value="Ribosomal_uL1-like"/>
</dbReference>
<evidence type="ECO:0000256" key="6">
    <source>
        <dbReference type="ARBA" id="ARBA00022980"/>
    </source>
</evidence>
<dbReference type="AlphaFoldDB" id="A0A1M4S785"/>
<dbReference type="RefSeq" id="WP_072862293.1">
    <property type="nucleotide sequence ID" value="NZ_FQUI01000001.1"/>
</dbReference>
<dbReference type="NCBIfam" id="TIGR01169">
    <property type="entry name" value="rplA_bact"/>
    <property type="match status" value="1"/>
</dbReference>
<dbReference type="STRING" id="1122195.SAMN02745164_00103"/>
<keyword evidence="6 9" id="KW-0689">Ribosomal protein</keyword>
<comment type="function">
    <text evidence="9">Binds directly to 23S rRNA. The L1 stalk is quite mobile in the ribosome, and is involved in E site tRNA release.</text>
</comment>
<dbReference type="Proteomes" id="UP000184334">
    <property type="component" value="Unassembled WGS sequence"/>
</dbReference>
<comment type="similarity">
    <text evidence="1 9 10">Belongs to the universal ribosomal protein uL1 family.</text>
</comment>
<dbReference type="InterPro" id="IPR005878">
    <property type="entry name" value="Ribosom_uL1_bac-type"/>
</dbReference>
<dbReference type="InterPro" id="IPR023673">
    <property type="entry name" value="Ribosomal_uL1_CS"/>
</dbReference>
<dbReference type="PANTHER" id="PTHR36427:SF3">
    <property type="entry name" value="LARGE RIBOSOMAL SUBUNIT PROTEIN UL1M"/>
    <property type="match status" value="1"/>
</dbReference>
<dbReference type="EMBL" id="FQUI01000001">
    <property type="protein sequence ID" value="SHE28041.1"/>
    <property type="molecule type" value="Genomic_DNA"/>
</dbReference>
<dbReference type="GO" id="GO:0003735">
    <property type="term" value="F:structural constituent of ribosome"/>
    <property type="evidence" value="ECO:0007669"/>
    <property type="project" value="InterPro"/>
</dbReference>
<dbReference type="CDD" id="cd00403">
    <property type="entry name" value="Ribosomal_L1"/>
    <property type="match status" value="1"/>
</dbReference>
<reference evidence="11" key="1">
    <citation type="submission" date="2016-11" db="EMBL/GenBank/DDBJ databases">
        <authorList>
            <person name="Varghese N."/>
            <person name="Submissions S."/>
        </authorList>
    </citation>
    <scope>NUCLEOTIDE SEQUENCE [LARGE SCALE GENOMIC DNA]</scope>
    <source>
        <strain evidence="11">DSM 16785</strain>
    </source>
</reference>
<dbReference type="GO" id="GO:0015934">
    <property type="term" value="C:large ribosomal subunit"/>
    <property type="evidence" value="ECO:0007669"/>
    <property type="project" value="InterPro"/>
</dbReference>
<dbReference type="InterPro" id="IPR028364">
    <property type="entry name" value="Ribosomal_uL1/biogenesis"/>
</dbReference>
<dbReference type="PROSITE" id="PS01199">
    <property type="entry name" value="RIBOSOMAL_L1"/>
    <property type="match status" value="1"/>
</dbReference>
<dbReference type="GO" id="GO:0006417">
    <property type="term" value="P:regulation of translation"/>
    <property type="evidence" value="ECO:0007669"/>
    <property type="project" value="UniProtKB-KW"/>
</dbReference>
<evidence type="ECO:0000313" key="11">
    <source>
        <dbReference type="EMBL" id="SHE28041.1"/>
    </source>
</evidence>
<evidence type="ECO:0000256" key="7">
    <source>
        <dbReference type="ARBA" id="ARBA00023274"/>
    </source>
</evidence>
<dbReference type="InterPro" id="IPR016095">
    <property type="entry name" value="Ribosomal_uL1_3-a/b-sand"/>
</dbReference>
<evidence type="ECO:0000256" key="9">
    <source>
        <dbReference type="HAMAP-Rule" id="MF_01318"/>
    </source>
</evidence>
<proteinExistence type="inferred from homology"/>
<evidence type="ECO:0000313" key="12">
    <source>
        <dbReference type="Proteomes" id="UP000184334"/>
    </source>
</evidence>
<evidence type="ECO:0000256" key="10">
    <source>
        <dbReference type="RuleBase" id="RU000659"/>
    </source>
</evidence>
<accession>A0A1M4S785</accession>
<protein>
    <recommendedName>
        <fullName evidence="8 9">Large ribosomal subunit protein uL1</fullName>
    </recommendedName>
</protein>
<organism evidence="11 12">
    <name type="scientific">Marinitoga hydrogenitolerans (strain DSM 16785 / JCM 12826 / AT1271)</name>
    <dbReference type="NCBI Taxonomy" id="1122195"/>
    <lineage>
        <taxon>Bacteria</taxon>
        <taxon>Thermotogati</taxon>
        <taxon>Thermotogota</taxon>
        <taxon>Thermotogae</taxon>
        <taxon>Petrotogales</taxon>
        <taxon>Petrotogaceae</taxon>
        <taxon>Marinitoga</taxon>
    </lineage>
</organism>
<evidence type="ECO:0000256" key="1">
    <source>
        <dbReference type="ARBA" id="ARBA00010531"/>
    </source>
</evidence>
<keyword evidence="12" id="KW-1185">Reference proteome</keyword>
<dbReference type="GO" id="GO:0019843">
    <property type="term" value="F:rRNA binding"/>
    <property type="evidence" value="ECO:0007669"/>
    <property type="project" value="UniProtKB-UniRule"/>
</dbReference>
<gene>
    <name evidence="9" type="primary">rplA</name>
    <name evidence="11" type="ORF">SAMN02745164_00103</name>
</gene>
<dbReference type="OrthoDB" id="9803740at2"/>
<comment type="function">
    <text evidence="9">Protein L1 is also a translational repressor protein, it controls the translation of the L11 operon by binding to its mRNA.</text>
</comment>
<dbReference type="PIRSF" id="PIRSF002155">
    <property type="entry name" value="Ribosomal_L1"/>
    <property type="match status" value="1"/>
</dbReference>
<dbReference type="HAMAP" id="MF_01318_B">
    <property type="entry name" value="Ribosomal_uL1_B"/>
    <property type="match status" value="1"/>
</dbReference>
<dbReference type="GO" id="GO:0006412">
    <property type="term" value="P:translation"/>
    <property type="evidence" value="ECO:0007669"/>
    <property type="project" value="UniProtKB-UniRule"/>
</dbReference>
<evidence type="ECO:0000256" key="3">
    <source>
        <dbReference type="ARBA" id="ARBA00022730"/>
    </source>
</evidence>
<evidence type="ECO:0000256" key="5">
    <source>
        <dbReference type="ARBA" id="ARBA00022884"/>
    </source>
</evidence>
<keyword evidence="7 9" id="KW-0687">Ribonucleoprotein</keyword>
<dbReference type="PANTHER" id="PTHR36427">
    <property type="entry name" value="54S RIBOSOMAL PROTEIN L1, MITOCHONDRIAL"/>
    <property type="match status" value="1"/>
</dbReference>
<comment type="caution">
    <text evidence="11">The sequence shown here is derived from an EMBL/GenBank/DDBJ whole genome shotgun (WGS) entry which is preliminary data.</text>
</comment>
<keyword evidence="4 9" id="KW-0810">Translation regulation</keyword>
<dbReference type="Pfam" id="PF00687">
    <property type="entry name" value="Ribosomal_L1"/>
    <property type="match status" value="1"/>
</dbReference>
<dbReference type="FunFam" id="3.40.50.790:FF:000001">
    <property type="entry name" value="50S ribosomal protein L1"/>
    <property type="match status" value="1"/>
</dbReference>
<keyword evidence="2 9" id="KW-0678">Repressor</keyword>
<evidence type="ECO:0000256" key="2">
    <source>
        <dbReference type="ARBA" id="ARBA00022491"/>
    </source>
</evidence>